<gene>
    <name evidence="2" type="ORF">GOP47_0022043</name>
</gene>
<name>A0A9D4UAM5_ADICA</name>
<organism evidence="2 3">
    <name type="scientific">Adiantum capillus-veneris</name>
    <name type="common">Maidenhair fern</name>
    <dbReference type="NCBI Taxonomy" id="13818"/>
    <lineage>
        <taxon>Eukaryota</taxon>
        <taxon>Viridiplantae</taxon>
        <taxon>Streptophyta</taxon>
        <taxon>Embryophyta</taxon>
        <taxon>Tracheophyta</taxon>
        <taxon>Polypodiopsida</taxon>
        <taxon>Polypodiidae</taxon>
        <taxon>Polypodiales</taxon>
        <taxon>Pteridineae</taxon>
        <taxon>Pteridaceae</taxon>
        <taxon>Vittarioideae</taxon>
        <taxon>Adiantum</taxon>
    </lineage>
</organism>
<protein>
    <submittedName>
        <fullName evidence="2">Uncharacterized protein</fullName>
    </submittedName>
</protein>
<sequence length="112" mass="12111">MLPKIPFPQVHVFDSEVASALTLTSQRLTLVEHLSDTCSISFTYPLGHKDPCNPDPSAHSLPCNYVGGHSPLQTQPSPSSSQTCCIVARSDPLYSPLPEPLSARLPVVDDRT</sequence>
<keyword evidence="3" id="KW-1185">Reference proteome</keyword>
<evidence type="ECO:0000256" key="1">
    <source>
        <dbReference type="SAM" id="MobiDB-lite"/>
    </source>
</evidence>
<evidence type="ECO:0000313" key="2">
    <source>
        <dbReference type="EMBL" id="KAI5063496.1"/>
    </source>
</evidence>
<feature type="region of interest" description="Disordered" evidence="1">
    <location>
        <begin position="91"/>
        <end position="112"/>
    </location>
</feature>
<dbReference type="Proteomes" id="UP000886520">
    <property type="component" value="Chromosome 21"/>
</dbReference>
<accession>A0A9D4UAM5</accession>
<reference evidence="2" key="1">
    <citation type="submission" date="2021-01" db="EMBL/GenBank/DDBJ databases">
        <title>Adiantum capillus-veneris genome.</title>
        <authorList>
            <person name="Fang Y."/>
            <person name="Liao Q."/>
        </authorList>
    </citation>
    <scope>NUCLEOTIDE SEQUENCE</scope>
    <source>
        <strain evidence="2">H3</strain>
        <tissue evidence="2">Leaf</tissue>
    </source>
</reference>
<dbReference type="EMBL" id="JABFUD020000021">
    <property type="protein sequence ID" value="KAI5063496.1"/>
    <property type="molecule type" value="Genomic_DNA"/>
</dbReference>
<proteinExistence type="predicted"/>
<comment type="caution">
    <text evidence="2">The sequence shown here is derived from an EMBL/GenBank/DDBJ whole genome shotgun (WGS) entry which is preliminary data.</text>
</comment>
<evidence type="ECO:0000313" key="3">
    <source>
        <dbReference type="Proteomes" id="UP000886520"/>
    </source>
</evidence>
<dbReference type="AlphaFoldDB" id="A0A9D4UAM5"/>